<evidence type="ECO:0000256" key="3">
    <source>
        <dbReference type="HAMAP-Rule" id="MF_01385"/>
    </source>
</evidence>
<evidence type="ECO:0000313" key="5">
    <source>
        <dbReference type="Proteomes" id="UP000199377"/>
    </source>
</evidence>
<proteinExistence type="inferred from homology"/>
<dbReference type="Pfam" id="PF01730">
    <property type="entry name" value="UreF"/>
    <property type="match status" value="1"/>
</dbReference>
<comment type="subunit">
    <text evidence="3">UreD, UreF and UreG form a complex that acts as a GTP-hydrolysis-dependent molecular chaperone, activating the urease apoprotein by helping to assemble the nickel containing metallocenter of UreC. The UreE protein probably delivers the nickel.</text>
</comment>
<dbReference type="PANTHER" id="PTHR33620">
    <property type="entry name" value="UREASE ACCESSORY PROTEIN F"/>
    <property type="match status" value="1"/>
</dbReference>
<keyword evidence="2 3" id="KW-0143">Chaperone</keyword>
<dbReference type="InterPro" id="IPR002639">
    <property type="entry name" value="UreF"/>
</dbReference>
<dbReference type="GO" id="GO:0016151">
    <property type="term" value="F:nickel cation binding"/>
    <property type="evidence" value="ECO:0007669"/>
    <property type="project" value="UniProtKB-UniRule"/>
</dbReference>
<dbReference type="STRING" id="1114924.SAMN05216258_105327"/>
<dbReference type="Proteomes" id="UP000199377">
    <property type="component" value="Unassembled WGS sequence"/>
</dbReference>
<dbReference type="PANTHER" id="PTHR33620:SF1">
    <property type="entry name" value="UREASE ACCESSORY PROTEIN F"/>
    <property type="match status" value="1"/>
</dbReference>
<dbReference type="RefSeq" id="WP_092860144.1">
    <property type="nucleotide sequence ID" value="NZ_FOQH01000005.1"/>
</dbReference>
<dbReference type="PIRSF" id="PIRSF009467">
    <property type="entry name" value="Ureas_acces_UreF"/>
    <property type="match status" value="1"/>
</dbReference>
<dbReference type="AlphaFoldDB" id="A0A1I3GTB6"/>
<keyword evidence="3" id="KW-0963">Cytoplasm</keyword>
<evidence type="ECO:0000256" key="2">
    <source>
        <dbReference type="ARBA" id="ARBA00023186"/>
    </source>
</evidence>
<evidence type="ECO:0000256" key="1">
    <source>
        <dbReference type="ARBA" id="ARBA00022988"/>
    </source>
</evidence>
<keyword evidence="5" id="KW-1185">Reference proteome</keyword>
<dbReference type="InterPro" id="IPR038277">
    <property type="entry name" value="UreF_sf"/>
</dbReference>
<keyword evidence="1 3" id="KW-0996">Nickel insertion</keyword>
<accession>A0A1I3GTB6</accession>
<dbReference type="GO" id="GO:0005737">
    <property type="term" value="C:cytoplasm"/>
    <property type="evidence" value="ECO:0007669"/>
    <property type="project" value="UniProtKB-SubCell"/>
</dbReference>
<comment type="similarity">
    <text evidence="3">Belongs to the UreF family.</text>
</comment>
<name>A0A1I3GTB6_9RHOB</name>
<comment type="function">
    <text evidence="3">Required for maturation of urease via the functional incorporation of the urease nickel metallocenter.</text>
</comment>
<gene>
    <name evidence="3" type="primary">ureF</name>
    <name evidence="4" type="ORF">SAMN05216258_105327</name>
</gene>
<dbReference type="HAMAP" id="MF_01385">
    <property type="entry name" value="UreF"/>
    <property type="match status" value="1"/>
</dbReference>
<protein>
    <recommendedName>
        <fullName evidence="3">Urease accessory protein UreF</fullName>
    </recommendedName>
</protein>
<evidence type="ECO:0000313" key="4">
    <source>
        <dbReference type="EMBL" id="SFI26639.1"/>
    </source>
</evidence>
<dbReference type="OrthoDB" id="9798772at2"/>
<dbReference type="Gene3D" id="1.10.4190.10">
    <property type="entry name" value="Urease accessory protein UreF"/>
    <property type="match status" value="1"/>
</dbReference>
<dbReference type="EMBL" id="FOQH01000005">
    <property type="protein sequence ID" value="SFI26639.1"/>
    <property type="molecule type" value="Genomic_DNA"/>
</dbReference>
<reference evidence="4 5" key="1">
    <citation type="submission" date="2016-10" db="EMBL/GenBank/DDBJ databases">
        <authorList>
            <person name="de Groot N.N."/>
        </authorList>
    </citation>
    <scope>NUCLEOTIDE SEQUENCE [LARGE SCALE GENOMIC DNA]</scope>
    <source>
        <strain evidence="4 5">CGMCC 1.11030</strain>
    </source>
</reference>
<comment type="subcellular location">
    <subcellularLocation>
        <location evidence="3">Cytoplasm</location>
    </subcellularLocation>
</comment>
<sequence length="213" mass="21760">MSLDARGALLLASWLSPAYPVGAFAYSHGLEQAAEAGLLPDAAALQAWLEAILRHGAGRSDAVLLAAAWRDPDDPAPAELAAALQPSAERALEATAQGEAFARTTLAVRGHSGAPAPLPVALGRAARREDLPLAETAAAYLHAFASNLVSAAIRLSVLGQTEAQAVIAALAPVCEAVAAEALAADPEDVGGACLAVDLSSIFHETQTTRLFRS</sequence>
<organism evidence="4 5">
    <name type="scientific">Albimonas pacifica</name>
    <dbReference type="NCBI Taxonomy" id="1114924"/>
    <lineage>
        <taxon>Bacteria</taxon>
        <taxon>Pseudomonadati</taxon>
        <taxon>Pseudomonadota</taxon>
        <taxon>Alphaproteobacteria</taxon>
        <taxon>Rhodobacterales</taxon>
        <taxon>Paracoccaceae</taxon>
        <taxon>Albimonas</taxon>
    </lineage>
</organism>